<keyword evidence="1" id="KW-0472">Membrane</keyword>
<organism evidence="2 3">
    <name type="scientific">Glossina austeni</name>
    <name type="common">Savannah tsetse fly</name>
    <dbReference type="NCBI Taxonomy" id="7395"/>
    <lineage>
        <taxon>Eukaryota</taxon>
        <taxon>Metazoa</taxon>
        <taxon>Ecdysozoa</taxon>
        <taxon>Arthropoda</taxon>
        <taxon>Hexapoda</taxon>
        <taxon>Insecta</taxon>
        <taxon>Pterygota</taxon>
        <taxon>Neoptera</taxon>
        <taxon>Endopterygota</taxon>
        <taxon>Diptera</taxon>
        <taxon>Brachycera</taxon>
        <taxon>Muscomorpha</taxon>
        <taxon>Hippoboscoidea</taxon>
        <taxon>Glossinidae</taxon>
        <taxon>Glossina</taxon>
    </lineage>
</organism>
<evidence type="ECO:0000313" key="3">
    <source>
        <dbReference type="Proteomes" id="UP000078200"/>
    </source>
</evidence>
<accession>A0A1A9ULC7</accession>
<dbReference type="VEuPathDB" id="VectorBase:GAUT008234"/>
<dbReference type="Proteomes" id="UP000078200">
    <property type="component" value="Unassembled WGS sequence"/>
</dbReference>
<reference evidence="2" key="1">
    <citation type="submission" date="2020-05" db="UniProtKB">
        <authorList>
            <consortium name="EnsemblMetazoa"/>
        </authorList>
    </citation>
    <scope>IDENTIFICATION</scope>
    <source>
        <strain evidence="2">TTRI</strain>
    </source>
</reference>
<evidence type="ECO:0000313" key="2">
    <source>
        <dbReference type="EnsemblMetazoa" id="GAUT008234-PA"/>
    </source>
</evidence>
<dbReference type="AlphaFoldDB" id="A0A1A9ULC7"/>
<sequence length="185" mass="21586">MAERTNGIRIVQDRLQKIVFSFKVSIRQWKQANNKLHIGLAIGKRILLFRIRLIHSSREVSERTNFVMPLRNLYLLLGIFAPLPQCTDVSMGIILIRAYDNIRKRISRHLPHVHMILPGPYVVNFQSKEHMSSFVINKRAVNVKSLNIFGSSNCLECNSTFPEYQLDTQSAEDYRYKFLVDLMHQ</sequence>
<proteinExistence type="predicted"/>
<keyword evidence="1" id="KW-1133">Transmembrane helix</keyword>
<protein>
    <submittedName>
        <fullName evidence="2">Uncharacterized protein</fullName>
    </submittedName>
</protein>
<keyword evidence="3" id="KW-1185">Reference proteome</keyword>
<name>A0A1A9ULC7_GLOAU</name>
<dbReference type="EnsemblMetazoa" id="GAUT008234-RA">
    <property type="protein sequence ID" value="GAUT008234-PA"/>
    <property type="gene ID" value="GAUT008234"/>
</dbReference>
<evidence type="ECO:0000256" key="1">
    <source>
        <dbReference type="SAM" id="Phobius"/>
    </source>
</evidence>
<feature type="transmembrane region" description="Helical" evidence="1">
    <location>
        <begin position="73"/>
        <end position="99"/>
    </location>
</feature>
<keyword evidence="1" id="KW-0812">Transmembrane</keyword>